<evidence type="ECO:0000313" key="10">
    <source>
        <dbReference type="Proteomes" id="UP000027665"/>
    </source>
</evidence>
<protein>
    <recommendedName>
        <fullName evidence="11">Aromatic hydrocarbon degradation protein</fullName>
    </recommendedName>
</protein>
<keyword evidence="6" id="KW-0472">Membrane</keyword>
<dbReference type="Proteomes" id="UP000027665">
    <property type="component" value="Unassembled WGS sequence"/>
</dbReference>
<gene>
    <name evidence="9" type="ORF">EH55_03215</name>
</gene>
<keyword evidence="3" id="KW-1134">Transmembrane beta strand</keyword>
<dbReference type="SUPFAM" id="SSF56935">
    <property type="entry name" value="Porins"/>
    <property type="match status" value="1"/>
</dbReference>
<evidence type="ECO:0000256" key="6">
    <source>
        <dbReference type="ARBA" id="ARBA00023136"/>
    </source>
</evidence>
<dbReference type="eggNOG" id="COG2067">
    <property type="taxonomic scope" value="Bacteria"/>
</dbReference>
<proteinExistence type="inferred from homology"/>
<organism evidence="9 10">
    <name type="scientific">Synergistes jonesii</name>
    <dbReference type="NCBI Taxonomy" id="2754"/>
    <lineage>
        <taxon>Bacteria</taxon>
        <taxon>Thermotogati</taxon>
        <taxon>Synergistota</taxon>
        <taxon>Synergistia</taxon>
        <taxon>Synergistales</taxon>
        <taxon>Synergistaceae</taxon>
        <taxon>Synergistes</taxon>
    </lineage>
</organism>
<evidence type="ECO:0000313" key="9">
    <source>
        <dbReference type="EMBL" id="KEJ92484.1"/>
    </source>
</evidence>
<evidence type="ECO:0000256" key="8">
    <source>
        <dbReference type="SAM" id="SignalP"/>
    </source>
</evidence>
<keyword evidence="7" id="KW-0998">Cell outer membrane</keyword>
<evidence type="ECO:0000256" key="4">
    <source>
        <dbReference type="ARBA" id="ARBA00022692"/>
    </source>
</evidence>
<keyword evidence="4" id="KW-0812">Transmembrane</keyword>
<evidence type="ECO:0000256" key="7">
    <source>
        <dbReference type="ARBA" id="ARBA00023237"/>
    </source>
</evidence>
<evidence type="ECO:0008006" key="11">
    <source>
        <dbReference type="Google" id="ProtNLM"/>
    </source>
</evidence>
<evidence type="ECO:0000256" key="3">
    <source>
        <dbReference type="ARBA" id="ARBA00022452"/>
    </source>
</evidence>
<dbReference type="Gene3D" id="2.40.160.60">
    <property type="entry name" value="Outer membrane protein transport protein (OMPP1/FadL/TodX)"/>
    <property type="match status" value="1"/>
</dbReference>
<comment type="subcellular location">
    <subcellularLocation>
        <location evidence="1">Cell outer membrane</location>
        <topology evidence="1">Multi-pass membrane protein</topology>
    </subcellularLocation>
</comment>
<feature type="signal peptide" evidence="8">
    <location>
        <begin position="1"/>
        <end position="20"/>
    </location>
</feature>
<dbReference type="GO" id="GO:0009279">
    <property type="term" value="C:cell outer membrane"/>
    <property type="evidence" value="ECO:0007669"/>
    <property type="project" value="UniProtKB-SubCell"/>
</dbReference>
<evidence type="ECO:0000256" key="5">
    <source>
        <dbReference type="ARBA" id="ARBA00022729"/>
    </source>
</evidence>
<dbReference type="AlphaFoldDB" id="A0A073IRT5"/>
<comment type="similarity">
    <text evidence="2">Belongs to the OmpP1/FadL family.</text>
</comment>
<comment type="caution">
    <text evidence="9">The sequence shown here is derived from an EMBL/GenBank/DDBJ whole genome shotgun (WGS) entry which is preliminary data.</text>
</comment>
<sequence>MFAALISALLALSLPAVVYAEGFGVYEWSAAGTGMGDNYMFAEEDPAVLAYNPAAITKLNGSYLSFGSSWINPATSVEFINGPLNFARPDDYHNEYSPAFAPYLYYARKVGNNGWFGLAVFPRFGNQIEYDDAWAGRYDTIFTAMQGFTVQPTYAFKIGSRLSAAVGLDINRVNLRMRKMTPVSYGALGYLGDLESDVEGHSMNVGWVASLMYDFSPKTSFAVTYRSRVKQKMDADADFEGTLAGFGSYRLDTQAHGTVTLPDSISFGIGHKFNERTRVEIDAIWTNWATYNELNLTFDDKLLGIIGGTNAVKDWHPAWRVGIGLEHKLSKKWSLLCGYVFDESPVPDERMDFTVPTGDRHRGSIGFKYRPADNCEIAFSYTAIWAGDRDVSSHIGGADFSKAYIYDGLTQVVSLGCTLKLK</sequence>
<accession>A0A073IRT5</accession>
<dbReference type="GO" id="GO:0015483">
    <property type="term" value="F:long-chain fatty acid transporting porin activity"/>
    <property type="evidence" value="ECO:0007669"/>
    <property type="project" value="TreeGrafter"/>
</dbReference>
<dbReference type="EMBL" id="JMKI01000026">
    <property type="protein sequence ID" value="KEJ92484.1"/>
    <property type="molecule type" value="Genomic_DNA"/>
</dbReference>
<reference evidence="9 10" key="1">
    <citation type="submission" date="2014-04" db="EMBL/GenBank/DDBJ databases">
        <title>Draft Genome Sequence of Synergistes jonesii.</title>
        <authorList>
            <person name="Coil D.A."/>
            <person name="Eisen J.A."/>
            <person name="Holland-Moritz H.E."/>
        </authorList>
    </citation>
    <scope>NUCLEOTIDE SEQUENCE [LARGE SCALE GENOMIC DNA]</scope>
    <source>
        <strain evidence="9 10">78-1</strain>
    </source>
</reference>
<evidence type="ECO:0000256" key="2">
    <source>
        <dbReference type="ARBA" id="ARBA00008163"/>
    </source>
</evidence>
<dbReference type="Pfam" id="PF03349">
    <property type="entry name" value="Toluene_X"/>
    <property type="match status" value="1"/>
</dbReference>
<evidence type="ECO:0000256" key="1">
    <source>
        <dbReference type="ARBA" id="ARBA00004571"/>
    </source>
</evidence>
<feature type="chain" id="PRO_5001691446" description="Aromatic hydrocarbon degradation protein" evidence="8">
    <location>
        <begin position="21"/>
        <end position="422"/>
    </location>
</feature>
<keyword evidence="5 8" id="KW-0732">Signal</keyword>
<dbReference type="InterPro" id="IPR005017">
    <property type="entry name" value="OMPP1/FadL/TodX"/>
</dbReference>
<dbReference type="STRING" id="2754.EH55_03215"/>
<dbReference type="PANTHER" id="PTHR35093">
    <property type="entry name" value="OUTER MEMBRANE PROTEIN NMB0088-RELATED"/>
    <property type="match status" value="1"/>
</dbReference>
<dbReference type="PANTHER" id="PTHR35093:SF8">
    <property type="entry name" value="OUTER MEMBRANE PROTEIN NMB0088-RELATED"/>
    <property type="match status" value="1"/>
</dbReference>
<name>A0A073IRT5_9BACT</name>
<keyword evidence="10" id="KW-1185">Reference proteome</keyword>